<sequence>MLATSLIASALLAAPAFAATAEQWRNRTIYQLVVDRFATPDGSSPACDTSNRVYCGGTWNGVVSKLDYIQDMGFDAVWISPVVANIEGTTAYGEAFHGYWTQDINALNSHFGTASDLQALAAALHKRNMYLMVDIVVNHVASPKNPPDYTIFTPFDQASQFHTEVFIQQADYTTNQTAVEQGWLGDTNLPLPDIDTEDPNIVSTYNTWVGQLVSNYSVDGLRIDTVKHIRQDFWPDFAKSAGVYTVGEVEDNRTDYLAGYTKVIDSVLDYSTYYSVFPAFSSTSGNLSTVSQVVQEAQSSFNNGEFFVGSFIENHDQPRFQSITTDQALVMNAMSWPFIQDGIPILYYGQEQGYTGSNDPANREALWLSGYDTNKTLVKHVTKLNAARRAAAAADSTYLTTGAKFLIAAPNTLAVQKPGVLALLANGGNSSTPQWTVPNAGFKANEVLMDIVACTTVTADGNGGVTVTGSGGMPLILMPTAVGSPVCSSTASSTPASSQKNAASVLATQIFGVTLAAILAAAVTVM</sequence>
<dbReference type="Pfam" id="PF09260">
    <property type="entry name" value="A_amylase_dom_C"/>
    <property type="match status" value="1"/>
</dbReference>
<feature type="binding site" evidence="17">
    <location>
        <position position="222"/>
    </location>
    <ligand>
        <name>substrate</name>
    </ligand>
</feature>
<dbReference type="Proteomes" id="UP000308730">
    <property type="component" value="Unassembled WGS sequence"/>
</dbReference>
<dbReference type="EMBL" id="SGPM01000039">
    <property type="protein sequence ID" value="THH31734.1"/>
    <property type="molecule type" value="Genomic_DNA"/>
</dbReference>
<dbReference type="SUPFAM" id="SSF51445">
    <property type="entry name" value="(Trans)glycosidases"/>
    <property type="match status" value="1"/>
</dbReference>
<evidence type="ECO:0000256" key="2">
    <source>
        <dbReference type="ARBA" id="ARBA00001913"/>
    </source>
</evidence>
<organism evidence="21 22">
    <name type="scientific">Antrodiella citrinella</name>
    <dbReference type="NCBI Taxonomy" id="2447956"/>
    <lineage>
        <taxon>Eukaryota</taxon>
        <taxon>Fungi</taxon>
        <taxon>Dikarya</taxon>
        <taxon>Basidiomycota</taxon>
        <taxon>Agaricomycotina</taxon>
        <taxon>Agaricomycetes</taxon>
        <taxon>Polyporales</taxon>
        <taxon>Steccherinaceae</taxon>
        <taxon>Antrodiella</taxon>
    </lineage>
</organism>
<keyword evidence="18" id="KW-0812">Transmembrane</keyword>
<evidence type="ECO:0000256" key="1">
    <source>
        <dbReference type="ARBA" id="ARBA00000548"/>
    </source>
</evidence>
<feature type="active site" description="Nucleophile" evidence="13">
    <location>
        <position position="224"/>
    </location>
</feature>
<dbReference type="GO" id="GO:0016052">
    <property type="term" value="P:carbohydrate catabolic process"/>
    <property type="evidence" value="ECO:0007669"/>
    <property type="project" value="InterPro"/>
</dbReference>
<feature type="binding site" evidence="15">
    <location>
        <position position="248"/>
    </location>
    <ligand>
        <name>Ca(2+)</name>
        <dbReference type="ChEBI" id="CHEBI:29108"/>
        <label>2</label>
    </ligand>
</feature>
<evidence type="ECO:0000256" key="3">
    <source>
        <dbReference type="ARBA" id="ARBA00008061"/>
    </source>
</evidence>
<keyword evidence="10" id="KW-0325">Glycoprotein</keyword>
<evidence type="ECO:0000256" key="10">
    <source>
        <dbReference type="ARBA" id="ARBA00023180"/>
    </source>
</evidence>
<dbReference type="PANTHER" id="PTHR10357">
    <property type="entry name" value="ALPHA-AMYLASE FAMILY MEMBER"/>
    <property type="match status" value="1"/>
</dbReference>
<dbReference type="OrthoDB" id="204980at2759"/>
<evidence type="ECO:0000256" key="15">
    <source>
        <dbReference type="PIRSR" id="PIRSR001024-3"/>
    </source>
</evidence>
<dbReference type="Gene3D" id="3.20.20.80">
    <property type="entry name" value="Glycosidases"/>
    <property type="match status" value="1"/>
</dbReference>
<dbReference type="SMART" id="SM00642">
    <property type="entry name" value="Aamy"/>
    <property type="match status" value="1"/>
</dbReference>
<protein>
    <recommendedName>
        <fullName evidence="4">alpha-amylase</fullName>
        <ecNumber evidence="4">3.2.1.1</ecNumber>
    </recommendedName>
</protein>
<evidence type="ECO:0000256" key="6">
    <source>
        <dbReference type="ARBA" id="ARBA00022729"/>
    </source>
</evidence>
<evidence type="ECO:0000256" key="19">
    <source>
        <dbReference type="SAM" id="SignalP"/>
    </source>
</evidence>
<gene>
    <name evidence="21" type="ORF">EUX98_g2466</name>
</gene>
<keyword evidence="18" id="KW-1133">Transmembrane helix</keyword>
<comment type="catalytic activity">
    <reaction evidence="1">
        <text>Endohydrolysis of (1-&gt;4)-alpha-D-glucosidic linkages in polysaccharides containing three or more (1-&gt;4)-alpha-linked D-glucose units.</text>
        <dbReference type="EC" id="3.2.1.1"/>
    </reaction>
</comment>
<keyword evidence="9 16" id="KW-1015">Disulfide bond</keyword>
<dbReference type="FunFam" id="3.20.20.80:FF:000120">
    <property type="entry name" value="Alpha-amylase A"/>
    <property type="match status" value="1"/>
</dbReference>
<evidence type="ECO:0000313" key="21">
    <source>
        <dbReference type="EMBL" id="THH31734.1"/>
    </source>
</evidence>
<dbReference type="PANTHER" id="PTHR10357:SF215">
    <property type="entry name" value="ALPHA-AMYLASE 1"/>
    <property type="match status" value="1"/>
</dbReference>
<keyword evidence="12" id="KW-0326">Glycosidase</keyword>
<keyword evidence="22" id="KW-1185">Reference proteome</keyword>
<feature type="domain" description="Glycosyl hydrolase family 13 catalytic" evidence="20">
    <location>
        <begin position="31"/>
        <end position="388"/>
    </location>
</feature>
<feature type="binding site" evidence="15">
    <location>
        <position position="224"/>
    </location>
    <ligand>
        <name>Ca(2+)</name>
        <dbReference type="ChEBI" id="CHEBI:29108"/>
        <label>2</label>
    </ligand>
</feature>
<evidence type="ECO:0000256" key="4">
    <source>
        <dbReference type="ARBA" id="ARBA00012595"/>
    </source>
</evidence>
<evidence type="ECO:0000256" key="16">
    <source>
        <dbReference type="PIRSR" id="PIRSR001024-4"/>
    </source>
</evidence>
<dbReference type="GO" id="GO:0005509">
    <property type="term" value="F:calcium ion binding"/>
    <property type="evidence" value="ECO:0007669"/>
    <property type="project" value="InterPro"/>
</dbReference>
<name>A0A4S4MYZ4_9APHY</name>
<dbReference type="AlphaFoldDB" id="A0A4S4MYZ4"/>
<feature type="binding site" evidence="15">
    <location>
        <position position="228"/>
    </location>
    <ligand>
        <name>Ca(2+)</name>
        <dbReference type="ChEBI" id="CHEBI:29108"/>
        <label>1</label>
    </ligand>
</feature>
<dbReference type="InterPro" id="IPR013780">
    <property type="entry name" value="Glyco_hydro_b"/>
</dbReference>
<dbReference type="InterPro" id="IPR006047">
    <property type="entry name" value="GH13_cat_dom"/>
</dbReference>
<feature type="binding site" evidence="15">
    <location>
        <position position="180"/>
    </location>
    <ligand>
        <name>Ca(2+)</name>
        <dbReference type="ChEBI" id="CHEBI:29108"/>
        <label>1</label>
    </ligand>
</feature>
<dbReference type="InterPro" id="IPR015340">
    <property type="entry name" value="A_amylase_C_dom"/>
</dbReference>
<accession>A0A4S4MYZ4</accession>
<feature type="binding site" evidence="15">
    <location>
        <position position="193"/>
    </location>
    <ligand>
        <name>Ca(2+)</name>
        <dbReference type="ChEBI" id="CHEBI:29108"/>
        <label>1</label>
    </ligand>
</feature>
<feature type="disulfide bond" evidence="16">
    <location>
        <begin position="47"/>
        <end position="55"/>
    </location>
</feature>
<comment type="similarity">
    <text evidence="3">Belongs to the glycosyl hydrolase 13 family.</text>
</comment>
<evidence type="ECO:0000256" key="9">
    <source>
        <dbReference type="ARBA" id="ARBA00023157"/>
    </source>
</evidence>
<feature type="active site" description="Proton donor" evidence="13">
    <location>
        <position position="248"/>
    </location>
</feature>
<evidence type="ECO:0000256" key="8">
    <source>
        <dbReference type="ARBA" id="ARBA00022837"/>
    </source>
</evidence>
<proteinExistence type="inferred from homology"/>
<evidence type="ECO:0000256" key="13">
    <source>
        <dbReference type="PIRSR" id="PIRSR001024-1"/>
    </source>
</evidence>
<comment type="cofactor">
    <cofactor evidence="2">
        <name>Ca(2+)</name>
        <dbReference type="ChEBI" id="CHEBI:29108"/>
    </cofactor>
</comment>
<keyword evidence="7" id="KW-0378">Hydrolase</keyword>
<evidence type="ECO:0000313" key="22">
    <source>
        <dbReference type="Proteomes" id="UP000308730"/>
    </source>
</evidence>
<keyword evidence="11" id="KW-0119">Carbohydrate metabolism</keyword>
<evidence type="ECO:0000256" key="7">
    <source>
        <dbReference type="ARBA" id="ARBA00022801"/>
    </source>
</evidence>
<evidence type="ECO:0000256" key="12">
    <source>
        <dbReference type="ARBA" id="ARBA00023295"/>
    </source>
</evidence>
<feature type="binding site" evidence="17">
    <location>
        <position position="316"/>
    </location>
    <ligand>
        <name>substrate</name>
    </ligand>
</feature>
<feature type="binding site" evidence="17">
    <location>
        <position position="363"/>
    </location>
    <ligand>
        <name>substrate</name>
    </ligand>
</feature>
<evidence type="ECO:0000256" key="11">
    <source>
        <dbReference type="ARBA" id="ARBA00023277"/>
    </source>
</evidence>
<feature type="transmembrane region" description="Helical" evidence="18">
    <location>
        <begin position="502"/>
        <end position="525"/>
    </location>
</feature>
<feature type="binding site" evidence="15">
    <location>
        <position position="138"/>
    </location>
    <ligand>
        <name>Ca(2+)</name>
        <dbReference type="ChEBI" id="CHEBI:29108"/>
        <label>1</label>
    </ligand>
</feature>
<feature type="signal peptide" evidence="19">
    <location>
        <begin position="1"/>
        <end position="18"/>
    </location>
</feature>
<feature type="binding site" evidence="17">
    <location>
        <position position="139"/>
    </location>
    <ligand>
        <name>substrate</name>
    </ligand>
</feature>
<feature type="binding site" evidence="17">
    <location>
        <position position="100"/>
    </location>
    <ligand>
        <name>substrate</name>
    </ligand>
</feature>
<dbReference type="SUPFAM" id="SSF51011">
    <property type="entry name" value="Glycosyl hydrolase domain"/>
    <property type="match status" value="1"/>
</dbReference>
<feature type="site" description="Transition state stabilizer" evidence="14">
    <location>
        <position position="316"/>
    </location>
</feature>
<feature type="chain" id="PRO_5020865042" description="alpha-amylase" evidence="19">
    <location>
        <begin position="19"/>
        <end position="526"/>
    </location>
</feature>
<keyword evidence="8 15" id="KW-0106">Calcium</keyword>
<feature type="disulfide bond" evidence="16">
    <location>
        <begin position="454"/>
        <end position="487"/>
    </location>
</feature>
<evidence type="ECO:0000256" key="17">
    <source>
        <dbReference type="PIRSR" id="PIRSR001024-5"/>
    </source>
</evidence>
<keyword evidence="5 15" id="KW-0479">Metal-binding</keyword>
<keyword evidence="6 19" id="KW-0732">Signal</keyword>
<dbReference type="CDD" id="cd11319">
    <property type="entry name" value="AmyAc_euk_AmyA"/>
    <property type="match status" value="1"/>
</dbReference>
<dbReference type="EC" id="3.2.1.1" evidence="4"/>
<dbReference type="GO" id="GO:0004556">
    <property type="term" value="F:alpha-amylase activity"/>
    <property type="evidence" value="ECO:0007669"/>
    <property type="project" value="UniProtKB-EC"/>
</dbReference>
<comment type="caution">
    <text evidence="21">The sequence shown here is derived from an EMBL/GenBank/DDBJ whole genome shotgun (WGS) entry which is preliminary data.</text>
</comment>
<keyword evidence="18" id="KW-0472">Membrane</keyword>
<evidence type="ECO:0000256" key="5">
    <source>
        <dbReference type="ARBA" id="ARBA00022723"/>
    </source>
</evidence>
<evidence type="ECO:0000256" key="14">
    <source>
        <dbReference type="PIRSR" id="PIRSR001024-2"/>
    </source>
</evidence>
<dbReference type="Gene3D" id="2.60.40.1180">
    <property type="entry name" value="Golgi alpha-mannosidase II"/>
    <property type="match status" value="1"/>
</dbReference>
<reference evidence="21 22" key="1">
    <citation type="submission" date="2019-02" db="EMBL/GenBank/DDBJ databases">
        <title>Genome sequencing of the rare red list fungi Antrodiella citrinella (Flaviporus citrinellus).</title>
        <authorList>
            <person name="Buettner E."/>
            <person name="Kellner H."/>
        </authorList>
    </citation>
    <scope>NUCLEOTIDE SEQUENCE [LARGE SCALE GENOMIC DNA]</scope>
    <source>
        <strain evidence="21 22">DSM 108506</strain>
    </source>
</reference>
<dbReference type="InterPro" id="IPR013777">
    <property type="entry name" value="A-amylase-like"/>
</dbReference>
<evidence type="ECO:0000256" key="18">
    <source>
        <dbReference type="SAM" id="Phobius"/>
    </source>
</evidence>
<dbReference type="Pfam" id="PF00128">
    <property type="entry name" value="Alpha-amylase"/>
    <property type="match status" value="1"/>
</dbReference>
<dbReference type="InterPro" id="IPR017853">
    <property type="entry name" value="GH"/>
</dbReference>
<evidence type="ECO:0000259" key="20">
    <source>
        <dbReference type="SMART" id="SM00642"/>
    </source>
</evidence>
<dbReference type="PIRSF" id="PIRSF001024">
    <property type="entry name" value="Alph-amyl_fung"/>
    <property type="match status" value="1"/>
</dbReference>